<dbReference type="CDD" id="cd06587">
    <property type="entry name" value="VOC"/>
    <property type="match status" value="1"/>
</dbReference>
<evidence type="ECO:0000313" key="3">
    <source>
        <dbReference type="Proteomes" id="UP001595925"/>
    </source>
</evidence>
<dbReference type="RefSeq" id="WP_224828780.1">
    <property type="nucleotide sequence ID" value="NZ_JAIVEF010000010.1"/>
</dbReference>
<proteinExistence type="predicted"/>
<protein>
    <submittedName>
        <fullName evidence="2">VOC family protein</fullName>
    </submittedName>
</protein>
<accession>A0ABD5QKC9</accession>
<organism evidence="2 3">
    <name type="scientific">Saliphagus infecundisoli</name>
    <dbReference type="NCBI Taxonomy" id="1849069"/>
    <lineage>
        <taxon>Archaea</taxon>
        <taxon>Methanobacteriati</taxon>
        <taxon>Methanobacteriota</taxon>
        <taxon>Stenosarchaea group</taxon>
        <taxon>Halobacteria</taxon>
        <taxon>Halobacteriales</taxon>
        <taxon>Natrialbaceae</taxon>
        <taxon>Saliphagus</taxon>
    </lineage>
</organism>
<dbReference type="InterPro" id="IPR004360">
    <property type="entry name" value="Glyas_Fos-R_dOase_dom"/>
</dbReference>
<sequence>MTDEDDTGSAEDRARLVGINHTALEVGDVDEAIEFYGSIFEFPLRGRSETAVFLDMGDQFLALMETDGADGRDGHRHVGLVVDDSRAVEDRLDALDVSRLDTDGIDFHDPWGNRIQVVVYGEIQFTKAGSVLAGMDLALEKSEAALEELGAKGMAPD</sequence>
<dbReference type="Pfam" id="PF00903">
    <property type="entry name" value="Glyoxalase"/>
    <property type="match status" value="1"/>
</dbReference>
<dbReference type="PROSITE" id="PS51819">
    <property type="entry name" value="VOC"/>
    <property type="match status" value="1"/>
</dbReference>
<keyword evidence="3" id="KW-1185">Reference proteome</keyword>
<dbReference type="Proteomes" id="UP001595925">
    <property type="component" value="Unassembled WGS sequence"/>
</dbReference>
<comment type="caution">
    <text evidence="2">The sequence shown here is derived from an EMBL/GenBank/DDBJ whole genome shotgun (WGS) entry which is preliminary data.</text>
</comment>
<dbReference type="Gene3D" id="3.10.180.10">
    <property type="entry name" value="2,3-Dihydroxybiphenyl 1,2-Dioxygenase, domain 1"/>
    <property type="match status" value="1"/>
</dbReference>
<dbReference type="EMBL" id="JBHSJG010000063">
    <property type="protein sequence ID" value="MFC4990136.1"/>
    <property type="molecule type" value="Genomic_DNA"/>
</dbReference>
<dbReference type="AlphaFoldDB" id="A0ABD5QKC9"/>
<dbReference type="SUPFAM" id="SSF54593">
    <property type="entry name" value="Glyoxalase/Bleomycin resistance protein/Dihydroxybiphenyl dioxygenase"/>
    <property type="match status" value="1"/>
</dbReference>
<dbReference type="InterPro" id="IPR029068">
    <property type="entry name" value="Glyas_Bleomycin-R_OHBP_Dase"/>
</dbReference>
<feature type="domain" description="VOC" evidence="1">
    <location>
        <begin position="18"/>
        <end position="137"/>
    </location>
</feature>
<reference evidence="2 3" key="1">
    <citation type="journal article" date="2019" name="Int. J. Syst. Evol. Microbiol.">
        <title>The Global Catalogue of Microorganisms (GCM) 10K type strain sequencing project: providing services to taxonomists for standard genome sequencing and annotation.</title>
        <authorList>
            <consortium name="The Broad Institute Genomics Platform"/>
            <consortium name="The Broad Institute Genome Sequencing Center for Infectious Disease"/>
            <person name="Wu L."/>
            <person name="Ma J."/>
        </authorList>
    </citation>
    <scope>NUCLEOTIDE SEQUENCE [LARGE SCALE GENOMIC DNA]</scope>
    <source>
        <strain evidence="2 3">CGMCC 1.15824</strain>
    </source>
</reference>
<gene>
    <name evidence="2" type="ORF">ACFPFO_20795</name>
</gene>
<dbReference type="InterPro" id="IPR037523">
    <property type="entry name" value="VOC_core"/>
</dbReference>
<name>A0ABD5QKC9_9EURY</name>
<evidence type="ECO:0000259" key="1">
    <source>
        <dbReference type="PROSITE" id="PS51819"/>
    </source>
</evidence>
<evidence type="ECO:0000313" key="2">
    <source>
        <dbReference type="EMBL" id="MFC4990136.1"/>
    </source>
</evidence>